<accession>A0A9E5MI33</accession>
<dbReference type="Pfam" id="PF03928">
    <property type="entry name" value="HbpS-like"/>
    <property type="match status" value="1"/>
</dbReference>
<dbReference type="InterPro" id="IPR005624">
    <property type="entry name" value="PduO/GlcC-like"/>
</dbReference>
<gene>
    <name evidence="1" type="ORF">G8770_14645</name>
</gene>
<dbReference type="AlphaFoldDB" id="A0A9E5MI33"/>
<dbReference type="InterPro" id="IPR052517">
    <property type="entry name" value="GlcG_carb_metab_protein"/>
</dbReference>
<name>A0A9E5MI33_9GAMM</name>
<proteinExistence type="predicted"/>
<dbReference type="SUPFAM" id="SSF143744">
    <property type="entry name" value="GlcG-like"/>
    <property type="match status" value="1"/>
</dbReference>
<organism evidence="1 2">
    <name type="scientific">Pseudomaricurvus hydrocarbonicus</name>
    <dbReference type="NCBI Taxonomy" id="1470433"/>
    <lineage>
        <taxon>Bacteria</taxon>
        <taxon>Pseudomonadati</taxon>
        <taxon>Pseudomonadota</taxon>
        <taxon>Gammaproteobacteria</taxon>
        <taxon>Cellvibrionales</taxon>
        <taxon>Cellvibrionaceae</taxon>
        <taxon>Pseudomaricurvus</taxon>
    </lineage>
</organism>
<protein>
    <submittedName>
        <fullName evidence="1">Heme-binding protein</fullName>
    </submittedName>
</protein>
<keyword evidence="2" id="KW-1185">Reference proteome</keyword>
<dbReference type="InterPro" id="IPR038084">
    <property type="entry name" value="PduO/GlcC-like_sf"/>
</dbReference>
<evidence type="ECO:0000313" key="1">
    <source>
        <dbReference type="EMBL" id="NHO66786.1"/>
    </source>
</evidence>
<evidence type="ECO:0000313" key="2">
    <source>
        <dbReference type="Proteomes" id="UP000787472"/>
    </source>
</evidence>
<sequence>MILTLDQANKIIDGALAAARKHNANPMAVMVLDAGGHPVAFQREDHTSLYRYDIAKAKASGAVGMGMNTRIIAQRASNNPVFFGSLTTIDGLNLALSAGGVLIKDTEGRILGAVGISGDTADMDEACALAGITAADLNHGVE</sequence>
<dbReference type="RefSeq" id="WP_167188257.1">
    <property type="nucleotide sequence ID" value="NZ_JAAONZ010000012.1"/>
</dbReference>
<dbReference type="Gene3D" id="3.30.450.150">
    <property type="entry name" value="Haem-degrading domain"/>
    <property type="match status" value="1"/>
</dbReference>
<dbReference type="EMBL" id="JAAONZ010000012">
    <property type="protein sequence ID" value="NHO66786.1"/>
    <property type="molecule type" value="Genomic_DNA"/>
</dbReference>
<dbReference type="PANTHER" id="PTHR34309:SF10">
    <property type="entry name" value="SLR1406 PROTEIN"/>
    <property type="match status" value="1"/>
</dbReference>
<dbReference type="Proteomes" id="UP000787472">
    <property type="component" value="Unassembled WGS sequence"/>
</dbReference>
<reference evidence="1" key="1">
    <citation type="submission" date="2020-03" db="EMBL/GenBank/DDBJ databases">
        <authorList>
            <person name="Guo F."/>
        </authorList>
    </citation>
    <scope>NUCLEOTIDE SEQUENCE</scope>
    <source>
        <strain evidence="1">JCM 30134</strain>
    </source>
</reference>
<dbReference type="PANTHER" id="PTHR34309">
    <property type="entry name" value="SLR1406 PROTEIN"/>
    <property type="match status" value="1"/>
</dbReference>
<comment type="caution">
    <text evidence="1">The sequence shown here is derived from an EMBL/GenBank/DDBJ whole genome shotgun (WGS) entry which is preliminary data.</text>
</comment>